<dbReference type="AlphaFoldDB" id="A0A1M6YG01"/>
<feature type="compositionally biased region" description="Low complexity" evidence="1">
    <location>
        <begin position="152"/>
        <end position="164"/>
    </location>
</feature>
<accession>A0A1M6YG01</accession>
<dbReference type="STRING" id="169427.SAMN05192548_106912"/>
<sequence>MNVGSTFEANAKTTKVVKPRVSTFDNPAEFAQATAVFCPALGEHRFDAALAKPLTMRLGVVATVCVDDFGLLKRATAHAANWRDRVDERQQLGDVVAVRPGQDCADGDAICVDEDVMLGTWSRAIRGVRTSFSPAPTARTDDESTAAREKSSSPASRNFASSSSCNRFQTPAFCQSRKRLQQVGPDPNPNLVDRSHQRMPVLNTNRMPFSAARFETGSRPGYFLRRGFGGGSKGSISAHSSSSMIGALIPSVPVVQMAKVNSLPKRLTAPRGSF</sequence>
<feature type="compositionally biased region" description="Basic and acidic residues" evidence="1">
    <location>
        <begin position="139"/>
        <end position="151"/>
    </location>
</feature>
<reference evidence="2 3" key="1">
    <citation type="submission" date="2016-11" db="EMBL/GenBank/DDBJ databases">
        <authorList>
            <person name="Jaros S."/>
            <person name="Januszkiewicz K."/>
            <person name="Wedrychowicz H."/>
        </authorList>
    </citation>
    <scope>NUCLEOTIDE SEQUENCE [LARGE SCALE GENOMIC DNA]</scope>
    <source>
        <strain evidence="2 3">LMG 20594</strain>
    </source>
</reference>
<gene>
    <name evidence="2" type="ORF">SAMN05192548_106912</name>
</gene>
<evidence type="ECO:0000313" key="2">
    <source>
        <dbReference type="EMBL" id="SHL16975.1"/>
    </source>
</evidence>
<evidence type="ECO:0000313" key="3">
    <source>
        <dbReference type="Proteomes" id="UP000184395"/>
    </source>
</evidence>
<proteinExistence type="predicted"/>
<dbReference type="EMBL" id="FRAB01000069">
    <property type="protein sequence ID" value="SHL16975.1"/>
    <property type="molecule type" value="Genomic_DNA"/>
</dbReference>
<protein>
    <submittedName>
        <fullName evidence="2">Uncharacterized protein</fullName>
    </submittedName>
</protein>
<dbReference type="Proteomes" id="UP000184395">
    <property type="component" value="Unassembled WGS sequence"/>
</dbReference>
<organism evidence="2 3">
    <name type="scientific">Paraburkholderia terricola</name>
    <dbReference type="NCBI Taxonomy" id="169427"/>
    <lineage>
        <taxon>Bacteria</taxon>
        <taxon>Pseudomonadati</taxon>
        <taxon>Pseudomonadota</taxon>
        <taxon>Betaproteobacteria</taxon>
        <taxon>Burkholderiales</taxon>
        <taxon>Burkholderiaceae</taxon>
        <taxon>Paraburkholderia</taxon>
    </lineage>
</organism>
<feature type="region of interest" description="Disordered" evidence="1">
    <location>
        <begin position="179"/>
        <end position="198"/>
    </location>
</feature>
<name>A0A1M6YG01_9BURK</name>
<evidence type="ECO:0000256" key="1">
    <source>
        <dbReference type="SAM" id="MobiDB-lite"/>
    </source>
</evidence>
<feature type="region of interest" description="Disordered" evidence="1">
    <location>
        <begin position="132"/>
        <end position="164"/>
    </location>
</feature>